<dbReference type="Pfam" id="PF07702">
    <property type="entry name" value="UTRA"/>
    <property type="match status" value="1"/>
</dbReference>
<keyword evidence="3" id="KW-0804">Transcription</keyword>
<sequence>MTTPVTKYELIMNSIRAKILSGVYPLDSKLPSEVKLQEEYGASRVTVRQAVDGLVRDGLVERVQGKGSYVRKPQRVSRLVRESTVESFSKVAKQSGFVPHTKVLKVERVQTTEKLSRLLTTTSKNVLHTVRLRYLDDDPIFIESNYYPLPRFASLPDYDLNGSLYAIFKDHFGIQSMSSDNTTLSIKTADVEAADLLNRSVGFPLFYLETQIFDDHDQVVQYGEQLIASDRYQFKI</sequence>
<dbReference type="PROSITE" id="PS50949">
    <property type="entry name" value="HTH_GNTR"/>
    <property type="match status" value="1"/>
</dbReference>
<dbReference type="Proteomes" id="UP001229832">
    <property type="component" value="Chromosome"/>
</dbReference>
<dbReference type="InterPro" id="IPR011663">
    <property type="entry name" value="UTRA"/>
</dbReference>
<dbReference type="InterPro" id="IPR036390">
    <property type="entry name" value="WH_DNA-bd_sf"/>
</dbReference>
<dbReference type="EMBL" id="CP132485">
    <property type="protein sequence ID" value="WLV84039.1"/>
    <property type="molecule type" value="Genomic_DNA"/>
</dbReference>
<accession>A0ABD7ZA66</accession>
<dbReference type="InterPro" id="IPR050679">
    <property type="entry name" value="Bact_HTH_transcr_reg"/>
</dbReference>
<name>A0ABD7ZA66_LACZE</name>
<protein>
    <submittedName>
        <fullName evidence="5">GntR family transcriptional regulator</fullName>
    </submittedName>
</protein>
<dbReference type="SUPFAM" id="SSF46785">
    <property type="entry name" value="Winged helix' DNA-binding domain"/>
    <property type="match status" value="1"/>
</dbReference>
<dbReference type="PANTHER" id="PTHR44846:SF1">
    <property type="entry name" value="MANNOSYL-D-GLYCERATE TRANSPORT_METABOLISM SYSTEM REPRESSOR MNGR-RELATED"/>
    <property type="match status" value="1"/>
</dbReference>
<dbReference type="InterPro" id="IPR000524">
    <property type="entry name" value="Tscrpt_reg_HTH_GntR"/>
</dbReference>
<dbReference type="RefSeq" id="WP_070650675.1">
    <property type="nucleotide sequence ID" value="NZ_CP132484.1"/>
</dbReference>
<dbReference type="GeneID" id="93268166"/>
<proteinExistence type="predicted"/>
<dbReference type="PRINTS" id="PR00035">
    <property type="entry name" value="HTHGNTR"/>
</dbReference>
<dbReference type="AlphaFoldDB" id="A0ABD7ZA66"/>
<keyword evidence="2" id="KW-0238">DNA-binding</keyword>
<dbReference type="GO" id="GO:0003677">
    <property type="term" value="F:DNA binding"/>
    <property type="evidence" value="ECO:0007669"/>
    <property type="project" value="UniProtKB-KW"/>
</dbReference>
<dbReference type="SMART" id="SM00866">
    <property type="entry name" value="UTRA"/>
    <property type="match status" value="1"/>
</dbReference>
<dbReference type="PANTHER" id="PTHR44846">
    <property type="entry name" value="MANNOSYL-D-GLYCERATE TRANSPORT/METABOLISM SYSTEM REPRESSOR MNGR-RELATED"/>
    <property type="match status" value="1"/>
</dbReference>
<dbReference type="Gene3D" id="3.40.1410.10">
    <property type="entry name" value="Chorismate lyase-like"/>
    <property type="match status" value="1"/>
</dbReference>
<dbReference type="InterPro" id="IPR036388">
    <property type="entry name" value="WH-like_DNA-bd_sf"/>
</dbReference>
<dbReference type="SUPFAM" id="SSF64288">
    <property type="entry name" value="Chorismate lyase-like"/>
    <property type="match status" value="1"/>
</dbReference>
<keyword evidence="6" id="KW-1185">Reference proteome</keyword>
<evidence type="ECO:0000256" key="3">
    <source>
        <dbReference type="ARBA" id="ARBA00023163"/>
    </source>
</evidence>
<evidence type="ECO:0000256" key="1">
    <source>
        <dbReference type="ARBA" id="ARBA00023015"/>
    </source>
</evidence>
<gene>
    <name evidence="5" type="ORF">LACZS2_000441</name>
</gene>
<dbReference type="InterPro" id="IPR028978">
    <property type="entry name" value="Chorismate_lyase_/UTRA_dom_sf"/>
</dbReference>
<evidence type="ECO:0000313" key="6">
    <source>
        <dbReference type="Proteomes" id="UP001229832"/>
    </source>
</evidence>
<evidence type="ECO:0000256" key="2">
    <source>
        <dbReference type="ARBA" id="ARBA00023125"/>
    </source>
</evidence>
<organism evidence="5 6">
    <name type="scientific">Lacticaseibacillus zeae subsp. silagei</name>
    <dbReference type="NCBI Taxonomy" id="3068307"/>
    <lineage>
        <taxon>Bacteria</taxon>
        <taxon>Bacillati</taxon>
        <taxon>Bacillota</taxon>
        <taxon>Bacilli</taxon>
        <taxon>Lactobacillales</taxon>
        <taxon>Lactobacillaceae</taxon>
        <taxon>Lacticaseibacillus</taxon>
    </lineage>
</organism>
<dbReference type="SMART" id="SM00345">
    <property type="entry name" value="HTH_GNTR"/>
    <property type="match status" value="1"/>
</dbReference>
<evidence type="ECO:0000259" key="4">
    <source>
        <dbReference type="PROSITE" id="PS50949"/>
    </source>
</evidence>
<feature type="domain" description="HTH gntR-type" evidence="4">
    <location>
        <begin position="5"/>
        <end position="73"/>
    </location>
</feature>
<dbReference type="Pfam" id="PF00392">
    <property type="entry name" value="GntR"/>
    <property type="match status" value="1"/>
</dbReference>
<evidence type="ECO:0000313" key="5">
    <source>
        <dbReference type="EMBL" id="WLV84039.1"/>
    </source>
</evidence>
<keyword evidence="1" id="KW-0805">Transcription regulation</keyword>
<dbReference type="CDD" id="cd07377">
    <property type="entry name" value="WHTH_GntR"/>
    <property type="match status" value="1"/>
</dbReference>
<dbReference type="Gene3D" id="1.10.10.10">
    <property type="entry name" value="Winged helix-like DNA-binding domain superfamily/Winged helix DNA-binding domain"/>
    <property type="match status" value="1"/>
</dbReference>
<reference evidence="5 6" key="1">
    <citation type="submission" date="2023-08" db="EMBL/GenBank/DDBJ databases">
        <authorList>
            <person name="Buchebner-Jance M."/>
        </authorList>
    </citation>
    <scope>NUCLEOTIDE SEQUENCE [LARGE SCALE GENOMIC DNA]</scope>
    <source>
        <strain evidence="5 6">NCIMB 15475</strain>
    </source>
</reference>